<dbReference type="GO" id="GO:0016757">
    <property type="term" value="F:glycosyltransferase activity"/>
    <property type="evidence" value="ECO:0007669"/>
    <property type="project" value="UniProtKB-KW"/>
</dbReference>
<sequence length="381" mass="41385">MPRVLHVIAGLDVGGAEIALYRLVAGTRESEYTHAVVALTTGGPMAARLREAGIDVTTLDFKAAPFAGFLKLVSIMRMERPDIVQTWMYHADMLGGLAARLAGIRNVIWGIRTSALGSGDSRATVFVQKLCAWLSRRIPHTIVCVAEAARQNHVAHGYDARRMAVIPNGFDLAQFTAQKSEGASVRMQYGIGEQDVLIGMVGRFNANKDQHNFVRAAGLLARHQANVRFLMVGRDIDAANAELMCWIAQTGHAERFVLLGERSDVPACLQALDVFCLSSRTEGFPNVVGEAMAMGVPCVVTDVGDAAMLVGRTGIVVPKENPGALAEGMAALLAMKPDVRQRLGQQAKARIREEFSAERARQRFEALYQTLTRENEIQCAA</sequence>
<proteinExistence type="predicted"/>
<comment type="caution">
    <text evidence="4">The sequence shown here is derived from an EMBL/GenBank/DDBJ whole genome shotgun (WGS) entry which is preliminary data.</text>
</comment>
<dbReference type="Pfam" id="PF13439">
    <property type="entry name" value="Glyco_transf_4"/>
    <property type="match status" value="1"/>
</dbReference>
<evidence type="ECO:0000259" key="3">
    <source>
        <dbReference type="Pfam" id="PF13439"/>
    </source>
</evidence>
<dbReference type="EMBL" id="LSTO01000003">
    <property type="protein sequence ID" value="OWW18565.1"/>
    <property type="molecule type" value="Genomic_DNA"/>
</dbReference>
<evidence type="ECO:0000313" key="4">
    <source>
        <dbReference type="EMBL" id="OWW18565.1"/>
    </source>
</evidence>
<keyword evidence="1" id="KW-0328">Glycosyltransferase</keyword>
<dbReference type="RefSeq" id="WP_088710292.1">
    <property type="nucleotide sequence ID" value="NZ_LSTO01000003.1"/>
</dbReference>
<gene>
    <name evidence="4" type="ORF">AYR66_00705</name>
</gene>
<feature type="domain" description="Glycosyltransferase subfamily 4-like N-terminal" evidence="3">
    <location>
        <begin position="13"/>
        <end position="173"/>
    </location>
</feature>
<dbReference type="AlphaFoldDB" id="A0A254T7L9"/>
<reference evidence="4 5" key="1">
    <citation type="submission" date="2016-02" db="EMBL/GenBank/DDBJ databases">
        <authorList>
            <person name="Wen L."/>
            <person name="He K."/>
            <person name="Yang H."/>
        </authorList>
    </citation>
    <scope>NUCLEOTIDE SEQUENCE [LARGE SCALE GENOMIC DNA]</scope>
    <source>
        <strain evidence="4 5">TSA40</strain>
    </source>
</reference>
<dbReference type="Proteomes" id="UP000197535">
    <property type="component" value="Unassembled WGS sequence"/>
</dbReference>
<dbReference type="SUPFAM" id="SSF53756">
    <property type="entry name" value="UDP-Glycosyltransferase/glycogen phosphorylase"/>
    <property type="match status" value="1"/>
</dbReference>
<dbReference type="CDD" id="cd03807">
    <property type="entry name" value="GT4_WbnK-like"/>
    <property type="match status" value="1"/>
</dbReference>
<protein>
    <submittedName>
        <fullName evidence="4">Glycosyl transferase</fullName>
    </submittedName>
</protein>
<dbReference type="Gene3D" id="3.40.50.2000">
    <property type="entry name" value="Glycogen Phosphorylase B"/>
    <property type="match status" value="2"/>
</dbReference>
<organism evidence="4 5">
    <name type="scientific">Noviherbaspirillum denitrificans</name>
    <dbReference type="NCBI Taxonomy" id="1968433"/>
    <lineage>
        <taxon>Bacteria</taxon>
        <taxon>Pseudomonadati</taxon>
        <taxon>Pseudomonadota</taxon>
        <taxon>Betaproteobacteria</taxon>
        <taxon>Burkholderiales</taxon>
        <taxon>Oxalobacteraceae</taxon>
        <taxon>Noviherbaspirillum</taxon>
    </lineage>
</organism>
<name>A0A254T7L9_9BURK</name>
<dbReference type="Pfam" id="PF13692">
    <property type="entry name" value="Glyco_trans_1_4"/>
    <property type="match status" value="1"/>
</dbReference>
<keyword evidence="5" id="KW-1185">Reference proteome</keyword>
<evidence type="ECO:0000256" key="2">
    <source>
        <dbReference type="ARBA" id="ARBA00022679"/>
    </source>
</evidence>
<dbReference type="OrthoDB" id="9813211at2"/>
<accession>A0A254T7L9</accession>
<evidence type="ECO:0000313" key="5">
    <source>
        <dbReference type="Proteomes" id="UP000197535"/>
    </source>
</evidence>
<evidence type="ECO:0000256" key="1">
    <source>
        <dbReference type="ARBA" id="ARBA00022676"/>
    </source>
</evidence>
<dbReference type="PANTHER" id="PTHR12526">
    <property type="entry name" value="GLYCOSYLTRANSFERASE"/>
    <property type="match status" value="1"/>
</dbReference>
<dbReference type="InterPro" id="IPR028098">
    <property type="entry name" value="Glyco_trans_4-like_N"/>
</dbReference>
<dbReference type="PANTHER" id="PTHR12526:SF510">
    <property type="entry name" value="D-INOSITOL 3-PHOSPHATE GLYCOSYLTRANSFERASE"/>
    <property type="match status" value="1"/>
</dbReference>
<keyword evidence="2 4" id="KW-0808">Transferase</keyword>